<sequence length="90" mass="9632">MTRRKADSAFVPFADDAAVRTFADLTIENGTARIALHGSVDITRDQAGLKRARELKALFEAIVSTLDGESLPEAVAEEPEVTTTVANPFG</sequence>
<proteinExistence type="predicted"/>
<reference evidence="1" key="2">
    <citation type="submission" date="2021-08" db="EMBL/GenBank/DDBJ databases">
        <authorList>
            <person name="Tani A."/>
            <person name="Ola A."/>
            <person name="Ogura Y."/>
            <person name="Katsura K."/>
            <person name="Hayashi T."/>
        </authorList>
    </citation>
    <scope>NUCLEOTIDE SEQUENCE</scope>
    <source>
        <strain evidence="1">DSM 14458</strain>
    </source>
</reference>
<protein>
    <submittedName>
        <fullName evidence="1">Uncharacterized protein</fullName>
    </submittedName>
</protein>
<dbReference type="EMBL" id="BPRE01000008">
    <property type="protein sequence ID" value="GJE76439.1"/>
    <property type="molecule type" value="Genomic_DNA"/>
</dbReference>
<dbReference type="Proteomes" id="UP001055093">
    <property type="component" value="Unassembled WGS sequence"/>
</dbReference>
<keyword evidence="2" id="KW-1185">Reference proteome</keyword>
<evidence type="ECO:0000313" key="2">
    <source>
        <dbReference type="Proteomes" id="UP001055093"/>
    </source>
</evidence>
<organism evidence="1 2">
    <name type="scientific">Methylorubrum suomiense</name>
    <dbReference type="NCBI Taxonomy" id="144191"/>
    <lineage>
        <taxon>Bacteria</taxon>
        <taxon>Pseudomonadati</taxon>
        <taxon>Pseudomonadota</taxon>
        <taxon>Alphaproteobacteria</taxon>
        <taxon>Hyphomicrobiales</taxon>
        <taxon>Methylobacteriaceae</taxon>
        <taxon>Methylorubrum</taxon>
    </lineage>
</organism>
<dbReference type="RefSeq" id="WP_137829254.1">
    <property type="nucleotide sequence ID" value="NZ_BPRE01000008.1"/>
</dbReference>
<name>A0ABQ4UXA9_9HYPH</name>
<gene>
    <name evidence="1" type="ORF">BGCPKDLD_3031</name>
</gene>
<comment type="caution">
    <text evidence="1">The sequence shown here is derived from an EMBL/GenBank/DDBJ whole genome shotgun (WGS) entry which is preliminary data.</text>
</comment>
<evidence type="ECO:0000313" key="1">
    <source>
        <dbReference type="EMBL" id="GJE76439.1"/>
    </source>
</evidence>
<accession>A0ABQ4UXA9</accession>
<reference evidence="1" key="1">
    <citation type="journal article" date="2021" name="Front. Microbiol.">
        <title>Comprehensive Comparative Genomics and Phenotyping of Methylobacterium Species.</title>
        <authorList>
            <person name="Alessa O."/>
            <person name="Ogura Y."/>
            <person name="Fujitani Y."/>
            <person name="Takami H."/>
            <person name="Hayashi T."/>
            <person name="Sahin N."/>
            <person name="Tani A."/>
        </authorList>
    </citation>
    <scope>NUCLEOTIDE SEQUENCE</scope>
    <source>
        <strain evidence="1">DSM 14458</strain>
    </source>
</reference>